<comment type="catalytic activity">
    <reaction evidence="5">
        <text>pyridoxine 5'-phosphate + O2 = pyridoxal 5'-phosphate + H2O2</text>
        <dbReference type="Rhea" id="RHEA:15149"/>
        <dbReference type="ChEBI" id="CHEBI:15379"/>
        <dbReference type="ChEBI" id="CHEBI:16240"/>
        <dbReference type="ChEBI" id="CHEBI:58589"/>
        <dbReference type="ChEBI" id="CHEBI:597326"/>
        <dbReference type="EC" id="1.4.3.5"/>
    </reaction>
</comment>
<dbReference type="InterPro" id="IPR011576">
    <property type="entry name" value="Pyridox_Oxase_N"/>
</dbReference>
<dbReference type="InterPro" id="IPR000659">
    <property type="entry name" value="Pyridox_Oxase"/>
</dbReference>
<dbReference type="RefSeq" id="WP_160633904.1">
    <property type="nucleotide sequence ID" value="NZ_WWNE01000012.1"/>
</dbReference>
<dbReference type="GO" id="GO:0008615">
    <property type="term" value="P:pyridoxine biosynthetic process"/>
    <property type="evidence" value="ECO:0007669"/>
    <property type="project" value="UniProtKB-UniRule"/>
</dbReference>
<comment type="pathway">
    <text evidence="5">Cofactor metabolism; pyridoxal 5'-phosphate salvage; pyridoxal 5'-phosphate from pyridoxine 5'-phosphate: step 1/1.</text>
</comment>
<evidence type="ECO:0000259" key="8">
    <source>
        <dbReference type="Pfam" id="PF10590"/>
    </source>
</evidence>
<comment type="caution">
    <text evidence="9">The sequence shown here is derived from an EMBL/GenBank/DDBJ whole genome shotgun (WGS) entry which is preliminary data.</text>
</comment>
<keyword evidence="5" id="KW-0664">Pyridoxine biosynthesis</keyword>
<dbReference type="PANTHER" id="PTHR10851:SF0">
    <property type="entry name" value="PYRIDOXINE-5'-PHOSPHATE OXIDASE"/>
    <property type="match status" value="1"/>
</dbReference>
<keyword evidence="3 5" id="KW-0288">FMN</keyword>
<comment type="pathway">
    <text evidence="5">Cofactor metabolism; pyridoxal 5'-phosphate salvage; pyridoxal 5'-phosphate from pyridoxamine 5'-phosphate: step 1/1.</text>
</comment>
<dbReference type="SUPFAM" id="SSF50475">
    <property type="entry name" value="FMN-binding split barrel"/>
    <property type="match status" value="1"/>
</dbReference>
<dbReference type="AlphaFoldDB" id="A0A6N9NNG4"/>
<proteinExistence type="inferred from homology"/>
<dbReference type="InterPro" id="IPR019576">
    <property type="entry name" value="Pyridoxamine_oxidase_dimer_C"/>
</dbReference>
<feature type="binding site" evidence="5 6">
    <location>
        <position position="86"/>
    </location>
    <ligand>
        <name>FMN</name>
        <dbReference type="ChEBI" id="CHEBI:58210"/>
    </ligand>
</feature>
<feature type="binding site" evidence="5 6">
    <location>
        <position position="108"/>
    </location>
    <ligand>
        <name>FMN</name>
        <dbReference type="ChEBI" id="CHEBI:58210"/>
    </ligand>
</feature>
<feature type="domain" description="Pyridoxamine 5'-phosphate oxidase N-terminal" evidence="7">
    <location>
        <begin position="38"/>
        <end position="159"/>
    </location>
</feature>
<feature type="domain" description="Pyridoxine 5'-phosphate oxidase dimerisation C-terminal" evidence="8">
    <location>
        <begin position="175"/>
        <end position="215"/>
    </location>
</feature>
<feature type="binding site" evidence="5">
    <location>
        <begin position="64"/>
        <end position="69"/>
    </location>
    <ligand>
        <name>FMN</name>
        <dbReference type="ChEBI" id="CHEBI:58210"/>
    </ligand>
</feature>
<feature type="binding site" evidence="5 6">
    <location>
        <begin position="79"/>
        <end position="80"/>
    </location>
    <ligand>
        <name>FMN</name>
        <dbReference type="ChEBI" id="CHEBI:58210"/>
    </ligand>
</feature>
<feature type="binding site" evidence="5">
    <location>
        <position position="126"/>
    </location>
    <ligand>
        <name>substrate</name>
    </ligand>
</feature>
<comment type="similarity">
    <text evidence="1 5">Belongs to the pyridoxamine 5'-phosphate oxidase family.</text>
</comment>
<keyword evidence="2 5" id="KW-0285">Flavoprotein</keyword>
<feature type="binding site" evidence="5">
    <location>
        <position position="134"/>
    </location>
    <ligand>
        <name>substrate</name>
    </ligand>
</feature>
<reference evidence="9 10" key="1">
    <citation type="submission" date="2019-12" db="EMBL/GenBank/DDBJ databases">
        <authorList>
            <person name="Zhao J."/>
        </authorList>
    </citation>
    <scope>NUCLEOTIDE SEQUENCE [LARGE SCALE GENOMIC DNA]</scope>
    <source>
        <strain evidence="9 10">S-15</strain>
    </source>
</reference>
<comment type="subunit">
    <text evidence="5">Homodimer.</text>
</comment>
<gene>
    <name evidence="5 9" type="primary">pdxH</name>
    <name evidence="9" type="ORF">GQN54_12555</name>
</gene>
<accession>A0A6N9NNG4</accession>
<dbReference type="NCBIfam" id="NF004231">
    <property type="entry name" value="PRK05679.1"/>
    <property type="match status" value="1"/>
</dbReference>
<comment type="cofactor">
    <cofactor evidence="5 6">
        <name>FMN</name>
        <dbReference type="ChEBI" id="CHEBI:58210"/>
    </cofactor>
    <text evidence="5 6">Binds 1 FMN per subunit.</text>
</comment>
<feature type="binding site" evidence="5 6">
    <location>
        <position position="198"/>
    </location>
    <ligand>
        <name>FMN</name>
        <dbReference type="ChEBI" id="CHEBI:58210"/>
    </ligand>
</feature>
<dbReference type="Proteomes" id="UP000470771">
    <property type="component" value="Unassembled WGS sequence"/>
</dbReference>
<dbReference type="InterPro" id="IPR019740">
    <property type="entry name" value="Pyridox_Oxase_CS"/>
</dbReference>
<dbReference type="GO" id="GO:0010181">
    <property type="term" value="F:FMN binding"/>
    <property type="evidence" value="ECO:0007669"/>
    <property type="project" value="UniProtKB-UniRule"/>
</dbReference>
<dbReference type="PIRSF" id="PIRSF000190">
    <property type="entry name" value="Pyd_amn-ph_oxd"/>
    <property type="match status" value="1"/>
</dbReference>
<name>A0A6N9NNG4_9FLAO</name>
<evidence type="ECO:0000256" key="2">
    <source>
        <dbReference type="ARBA" id="ARBA00022630"/>
    </source>
</evidence>
<organism evidence="9 10">
    <name type="scientific">Acidiluteibacter ferrifornacis</name>
    <dbReference type="NCBI Taxonomy" id="2692424"/>
    <lineage>
        <taxon>Bacteria</taxon>
        <taxon>Pseudomonadati</taxon>
        <taxon>Bacteroidota</taxon>
        <taxon>Flavobacteriia</taxon>
        <taxon>Flavobacteriales</taxon>
        <taxon>Cryomorphaceae</taxon>
        <taxon>Acidiluteibacter</taxon>
    </lineage>
</organism>
<evidence type="ECO:0000256" key="1">
    <source>
        <dbReference type="ARBA" id="ARBA00007301"/>
    </source>
</evidence>
<dbReference type="NCBIfam" id="TIGR00558">
    <property type="entry name" value="pdxH"/>
    <property type="match status" value="1"/>
</dbReference>
<dbReference type="EMBL" id="WWNE01000012">
    <property type="protein sequence ID" value="NBG66951.1"/>
    <property type="molecule type" value="Genomic_DNA"/>
</dbReference>
<dbReference type="UniPathway" id="UPA01068">
    <property type="reaction ID" value="UER00304"/>
</dbReference>
<dbReference type="HAMAP" id="MF_01629">
    <property type="entry name" value="PdxH"/>
    <property type="match status" value="1"/>
</dbReference>
<evidence type="ECO:0000256" key="6">
    <source>
        <dbReference type="PIRSR" id="PIRSR000190-2"/>
    </source>
</evidence>
<evidence type="ECO:0000313" key="10">
    <source>
        <dbReference type="Proteomes" id="UP000470771"/>
    </source>
</evidence>
<dbReference type="InterPro" id="IPR012349">
    <property type="entry name" value="Split_barrel_FMN-bd"/>
</dbReference>
<evidence type="ECO:0000259" key="7">
    <source>
        <dbReference type="Pfam" id="PF01243"/>
    </source>
</evidence>
<feature type="binding site" evidence="5">
    <location>
        <position position="69"/>
    </location>
    <ligand>
        <name>substrate</name>
    </ligand>
</feature>
<comment type="function">
    <text evidence="5">Catalyzes the oxidation of either pyridoxine 5'-phosphate (PNP) or pyridoxamine 5'-phosphate (PMP) into pyridoxal 5'-phosphate (PLP).</text>
</comment>
<comment type="catalytic activity">
    <reaction evidence="5">
        <text>pyridoxamine 5'-phosphate + O2 + H2O = pyridoxal 5'-phosphate + H2O2 + NH4(+)</text>
        <dbReference type="Rhea" id="RHEA:15817"/>
        <dbReference type="ChEBI" id="CHEBI:15377"/>
        <dbReference type="ChEBI" id="CHEBI:15379"/>
        <dbReference type="ChEBI" id="CHEBI:16240"/>
        <dbReference type="ChEBI" id="CHEBI:28938"/>
        <dbReference type="ChEBI" id="CHEBI:58451"/>
        <dbReference type="ChEBI" id="CHEBI:597326"/>
        <dbReference type="EC" id="1.4.3.5"/>
    </reaction>
</comment>
<evidence type="ECO:0000313" key="9">
    <source>
        <dbReference type="EMBL" id="NBG66951.1"/>
    </source>
</evidence>
<feature type="binding site" evidence="5 6">
    <location>
        <position position="188"/>
    </location>
    <ligand>
        <name>FMN</name>
        <dbReference type="ChEBI" id="CHEBI:58210"/>
    </ligand>
</feature>
<dbReference type="Pfam" id="PF10590">
    <property type="entry name" value="PNP_phzG_C"/>
    <property type="match status" value="1"/>
</dbReference>
<feature type="binding site" evidence="5">
    <location>
        <position position="130"/>
    </location>
    <ligand>
        <name>substrate</name>
    </ligand>
</feature>
<protein>
    <recommendedName>
        <fullName evidence="5">Pyridoxine/pyridoxamine 5'-phosphate oxidase</fullName>
        <ecNumber evidence="5">1.4.3.5</ecNumber>
    </recommendedName>
    <alternativeName>
        <fullName evidence="5">PNP/PMP oxidase</fullName>
        <shortName evidence="5">PNPOx</shortName>
    </alternativeName>
    <alternativeName>
        <fullName evidence="5">Pyridoxal 5'-phosphate synthase</fullName>
    </alternativeName>
</protein>
<dbReference type="PROSITE" id="PS01064">
    <property type="entry name" value="PYRIDOX_OXIDASE"/>
    <property type="match status" value="1"/>
</dbReference>
<dbReference type="Pfam" id="PF01243">
    <property type="entry name" value="PNPOx_N"/>
    <property type="match status" value="1"/>
</dbReference>
<evidence type="ECO:0000256" key="5">
    <source>
        <dbReference type="HAMAP-Rule" id="MF_01629"/>
    </source>
</evidence>
<keyword evidence="10" id="KW-1185">Reference proteome</keyword>
<feature type="binding site" evidence="5 6">
    <location>
        <begin position="143"/>
        <end position="144"/>
    </location>
    <ligand>
        <name>FMN</name>
        <dbReference type="ChEBI" id="CHEBI:58210"/>
    </ligand>
</feature>
<dbReference type="EC" id="1.4.3.5" evidence="5"/>
<feature type="binding site" evidence="5">
    <location>
        <begin position="194"/>
        <end position="196"/>
    </location>
    <ligand>
        <name>substrate</name>
    </ligand>
</feature>
<evidence type="ECO:0000256" key="3">
    <source>
        <dbReference type="ARBA" id="ARBA00022643"/>
    </source>
</evidence>
<dbReference type="Gene3D" id="2.30.110.10">
    <property type="entry name" value="Electron Transport, Fmn-binding Protein, Chain A"/>
    <property type="match status" value="1"/>
</dbReference>
<feature type="binding site" evidence="5 6">
    <location>
        <position position="85"/>
    </location>
    <ligand>
        <name>FMN</name>
        <dbReference type="ChEBI" id="CHEBI:58210"/>
    </ligand>
</feature>
<dbReference type="GO" id="GO:0004733">
    <property type="term" value="F:pyridoxamine phosphate oxidase activity"/>
    <property type="evidence" value="ECO:0007669"/>
    <property type="project" value="UniProtKB-UniRule"/>
</dbReference>
<sequence length="215" mass="24886">MADIRKKVESVRRDFNFGTLDFSDVPNNPVEIMQAWIKDAFEKQHKDPNAFVLSTVQNGKPDSRVVLLRDFDENGLTFFTNYNSKKGSDIAHRQDVAVNFYWIDLDRQVRISGKAEKVSPKVSDDYFNSRPRESQIGAWASNQSSKIASRVTIEENVAHFIKKFEGQPVPRPDHWGGYCIIPETYEFWQGRPSRLHDRLHFEKVNGVWTVDRLAP</sequence>
<evidence type="ECO:0000256" key="4">
    <source>
        <dbReference type="ARBA" id="ARBA00023002"/>
    </source>
</evidence>
<dbReference type="PANTHER" id="PTHR10851">
    <property type="entry name" value="PYRIDOXINE-5-PHOSPHATE OXIDASE"/>
    <property type="match status" value="1"/>
</dbReference>
<keyword evidence="4 5" id="KW-0560">Oxidoreductase</keyword>